<evidence type="ECO:0000256" key="2">
    <source>
        <dbReference type="SAM" id="SignalP"/>
    </source>
</evidence>
<gene>
    <name evidence="3" type="ORF">BG53_01125</name>
</gene>
<accession>A0A9W5S1Z5</accession>
<name>A0A9W5S1Z5_9BACL</name>
<feature type="signal peptide" evidence="2">
    <location>
        <begin position="1"/>
        <end position="24"/>
    </location>
</feature>
<feature type="chain" id="PRO_5040882434" evidence="2">
    <location>
        <begin position="25"/>
        <end position="387"/>
    </location>
</feature>
<evidence type="ECO:0000313" key="3">
    <source>
        <dbReference type="EMBL" id="EXX88890.1"/>
    </source>
</evidence>
<dbReference type="Gene3D" id="2.130.10.10">
    <property type="entry name" value="YVTN repeat-like/Quinoprotein amine dehydrogenase"/>
    <property type="match status" value="1"/>
</dbReference>
<dbReference type="InterPro" id="IPR054817">
    <property type="entry name" value="Glycosyl_F510_1955-like"/>
</dbReference>
<evidence type="ECO:0000313" key="4">
    <source>
        <dbReference type="Proteomes" id="UP000053750"/>
    </source>
</evidence>
<dbReference type="OrthoDB" id="9764804at2"/>
<sequence length="387" mass="42259">MLFLRKKLWLIIPGLSLLPAQALAHGAEEEAKAGITLSTYFLIGTVLLFVLFLILYGVAAYKAKQLHNAKKQEDRYRRQQLTKTANRFRVAWILSLTGVIISGAAASIGGGPKEMSVPHIHGLGYSIDGERILMPAHNGIMTFSERHWSQGPGEKHDYMGFSAVDNGFYSSGHPAEGSNKKNPFGVVKSTDEGKNVQTLAVYGETDFHLMGASYSTKAIYVINPQPNTQMKSPGLYYSKDDGKTWTPTGMQGVAGDPAAIAVHPTNDAVVAIGTEQGLFLSKDSGQNFENLSDTQVTSLYFNQKGSLFIGNYRAPAASLLQLDIDTKQTIEMKIPELTEDAVAYFAQNPKNPNEFAFATFNTDVFLSEDAGETWTKIADKGKGKMED</sequence>
<protein>
    <submittedName>
        <fullName evidence="3">Glycosyl hydrolase</fullName>
    </submittedName>
</protein>
<keyword evidence="2" id="KW-0732">Signal</keyword>
<dbReference type="AlphaFoldDB" id="A0A9W5S1Z5"/>
<keyword evidence="4" id="KW-1185">Reference proteome</keyword>
<dbReference type="Proteomes" id="UP000053750">
    <property type="component" value="Unassembled WGS sequence"/>
</dbReference>
<keyword evidence="1" id="KW-1133">Transmembrane helix</keyword>
<keyword evidence="1" id="KW-0812">Transmembrane</keyword>
<dbReference type="InterPro" id="IPR015943">
    <property type="entry name" value="WD40/YVTN_repeat-like_dom_sf"/>
</dbReference>
<feature type="transmembrane region" description="Helical" evidence="1">
    <location>
        <begin position="40"/>
        <end position="61"/>
    </location>
</feature>
<proteinExistence type="predicted"/>
<dbReference type="RefSeq" id="WP_051587640.1">
    <property type="nucleotide sequence ID" value="NZ_KK082344.1"/>
</dbReference>
<dbReference type="InterPro" id="IPR002860">
    <property type="entry name" value="BNR_rpt"/>
</dbReference>
<keyword evidence="1" id="KW-0472">Membrane</keyword>
<comment type="caution">
    <text evidence="3">The sequence shown here is derived from an EMBL/GenBank/DDBJ whole genome shotgun (WGS) entry which is preliminary data.</text>
</comment>
<organism evidence="3 4">
    <name type="scientific">Paenibacillus darwinianus</name>
    <dbReference type="NCBI Taxonomy" id="1380763"/>
    <lineage>
        <taxon>Bacteria</taxon>
        <taxon>Bacillati</taxon>
        <taxon>Bacillota</taxon>
        <taxon>Bacilli</taxon>
        <taxon>Bacillales</taxon>
        <taxon>Paenibacillaceae</taxon>
        <taxon>Paenibacillus</taxon>
    </lineage>
</organism>
<dbReference type="GO" id="GO:0016787">
    <property type="term" value="F:hydrolase activity"/>
    <property type="evidence" value="ECO:0007669"/>
    <property type="project" value="UniProtKB-KW"/>
</dbReference>
<dbReference type="SUPFAM" id="SSF110296">
    <property type="entry name" value="Oligoxyloglucan reducing end-specific cellobiohydrolase"/>
    <property type="match status" value="1"/>
</dbReference>
<dbReference type="EMBL" id="JFHU01000113">
    <property type="protein sequence ID" value="EXX88890.1"/>
    <property type="molecule type" value="Genomic_DNA"/>
</dbReference>
<dbReference type="NCBIfam" id="NF045728">
    <property type="entry name" value="glycosyl_F510_1955"/>
    <property type="match status" value="1"/>
</dbReference>
<dbReference type="Pfam" id="PF02012">
    <property type="entry name" value="BNR"/>
    <property type="match status" value="1"/>
</dbReference>
<evidence type="ECO:0000256" key="1">
    <source>
        <dbReference type="SAM" id="Phobius"/>
    </source>
</evidence>
<reference evidence="3 4" key="1">
    <citation type="submission" date="2014-02" db="EMBL/GenBank/DDBJ databases">
        <title>Genome sequence of Paenibacillus darwinianus reveals adaptive mechanisms for survival in Antarctic soils.</title>
        <authorList>
            <person name="Dsouza M."/>
            <person name="Taylor M.W."/>
            <person name="Turner S.J."/>
            <person name="Aislabie J."/>
        </authorList>
    </citation>
    <scope>NUCLEOTIDE SEQUENCE [LARGE SCALE GENOMIC DNA]</scope>
    <source>
        <strain evidence="3 4">CE1</strain>
    </source>
</reference>
<feature type="transmembrane region" description="Helical" evidence="1">
    <location>
        <begin position="90"/>
        <end position="110"/>
    </location>
</feature>
<keyword evidence="3" id="KW-0378">Hydrolase</keyword>